<dbReference type="AlphaFoldDB" id="A0A0X3PFM1"/>
<dbReference type="InterPro" id="IPR020568">
    <property type="entry name" value="Ribosomal_Su5_D2-typ_SF"/>
</dbReference>
<dbReference type="InterPro" id="IPR014721">
    <property type="entry name" value="Ribsml_uS5_D2-typ_fold_subgr"/>
</dbReference>
<dbReference type="Gene3D" id="3.30.230.10">
    <property type="match status" value="1"/>
</dbReference>
<name>A0A0X3PFM1_SCHSO</name>
<organism evidence="5">
    <name type="scientific">Schistocephalus solidus</name>
    <name type="common">Tapeworm</name>
    <dbReference type="NCBI Taxonomy" id="70667"/>
    <lineage>
        <taxon>Eukaryota</taxon>
        <taxon>Metazoa</taxon>
        <taxon>Spiralia</taxon>
        <taxon>Lophotrochozoa</taxon>
        <taxon>Platyhelminthes</taxon>
        <taxon>Cestoda</taxon>
        <taxon>Eucestoda</taxon>
        <taxon>Diphyllobothriidea</taxon>
        <taxon>Diphyllobothriidae</taxon>
        <taxon>Schistocephalus</taxon>
    </lineage>
</organism>
<dbReference type="GO" id="GO:0006412">
    <property type="term" value="P:translation"/>
    <property type="evidence" value="ECO:0007669"/>
    <property type="project" value="InterPro"/>
</dbReference>
<dbReference type="SUPFAM" id="SSF54211">
    <property type="entry name" value="Ribosomal protein S5 domain 2-like"/>
    <property type="match status" value="1"/>
</dbReference>
<feature type="non-terminal residue" evidence="5">
    <location>
        <position position="1"/>
    </location>
</feature>
<dbReference type="GO" id="GO:0005763">
    <property type="term" value="C:mitochondrial small ribosomal subunit"/>
    <property type="evidence" value="ECO:0007669"/>
    <property type="project" value="TreeGrafter"/>
</dbReference>
<dbReference type="Pfam" id="PF00380">
    <property type="entry name" value="Ribosomal_S9"/>
    <property type="match status" value="1"/>
</dbReference>
<evidence type="ECO:0000256" key="3">
    <source>
        <dbReference type="ARBA" id="ARBA00023274"/>
    </source>
</evidence>
<protein>
    <submittedName>
        <fullName evidence="5">28S ribosomal protein S9</fullName>
    </submittedName>
</protein>
<dbReference type="EMBL" id="GEEE01016273">
    <property type="protein sequence ID" value="JAP46952.1"/>
    <property type="molecule type" value="Transcribed_RNA"/>
</dbReference>
<feature type="region of interest" description="Disordered" evidence="4">
    <location>
        <begin position="400"/>
        <end position="421"/>
    </location>
</feature>
<dbReference type="GO" id="GO:0003735">
    <property type="term" value="F:structural constituent of ribosome"/>
    <property type="evidence" value="ECO:0007669"/>
    <property type="project" value="InterPro"/>
</dbReference>
<accession>A0A0X3PFM1</accession>
<evidence type="ECO:0000256" key="2">
    <source>
        <dbReference type="ARBA" id="ARBA00022980"/>
    </source>
</evidence>
<comment type="similarity">
    <text evidence="1">Belongs to the universal ribosomal protein uS9 family.</text>
</comment>
<feature type="compositionally biased region" description="Basic residues" evidence="4">
    <location>
        <begin position="407"/>
        <end position="421"/>
    </location>
</feature>
<reference evidence="5" key="1">
    <citation type="submission" date="2016-01" db="EMBL/GenBank/DDBJ databases">
        <title>Reference transcriptome for the parasite Schistocephalus solidus: insights into the molecular evolution of parasitism.</title>
        <authorList>
            <person name="Hebert F.O."/>
            <person name="Grambauer S."/>
            <person name="Barber I."/>
            <person name="Landry C.R."/>
            <person name="Aubin-Horth N."/>
        </authorList>
    </citation>
    <scope>NUCLEOTIDE SEQUENCE</scope>
</reference>
<dbReference type="PANTHER" id="PTHR21569">
    <property type="entry name" value="RIBOSOMAL PROTEIN S9"/>
    <property type="match status" value="1"/>
</dbReference>
<proteinExistence type="inferred from homology"/>
<keyword evidence="2 5" id="KW-0689">Ribosomal protein</keyword>
<evidence type="ECO:0000256" key="1">
    <source>
        <dbReference type="ARBA" id="ARBA00005251"/>
    </source>
</evidence>
<keyword evidence="3" id="KW-0687">Ribonucleoprotein</keyword>
<dbReference type="InterPro" id="IPR000754">
    <property type="entry name" value="Ribosomal_uS9"/>
</dbReference>
<dbReference type="GO" id="GO:0003723">
    <property type="term" value="F:RNA binding"/>
    <property type="evidence" value="ECO:0007669"/>
    <property type="project" value="TreeGrafter"/>
</dbReference>
<dbReference type="PANTHER" id="PTHR21569:SF1">
    <property type="entry name" value="SMALL RIBOSOMAL SUBUNIT PROTEIN US9M"/>
    <property type="match status" value="1"/>
</dbReference>
<gene>
    <name evidence="5" type="primary">RT09</name>
    <name evidence="5" type="ORF">TR84699</name>
</gene>
<evidence type="ECO:0000256" key="4">
    <source>
        <dbReference type="SAM" id="MobiDB-lite"/>
    </source>
</evidence>
<sequence length="421" mass="48488">CSPLIEGAAILPDGEDPVLLRPYWLWHPLSRESMLRSLARRIIFTRIPETVNVQKHFFGAFSGSPGGERSKCDAMTSSIKFYLQNVQAYENMLEEERTKYERGRKYLARMMGQDPATFDQSHIDEAVRYFFPSALGSMRARPKLKPPEEIYPQKKKIQFDKTGRPFHDLYYTGKPAFYELMHKATCLYEDLNFKLDRGYIERDFSAFKNPKQLILASSEWLSQEKLGQKLLEPVKDNMYENWLNIMEALVKHPLSWHAEEFIMSYRVSVQADTTKEVFPEPQLDPDLNQKFVDTFGQKKHAFAEVRLFHPGTGKFTVNEKRLLEFFPELGNREQLMFPLQLTGMLGTVDVTAKIADTETGSSSKANALRLAISRALACFLPGDLGANRLRAAGLLTQDDRFSERKKPGQKKARKKPIWKAR</sequence>
<evidence type="ECO:0000313" key="5">
    <source>
        <dbReference type="EMBL" id="JAP46952.1"/>
    </source>
</evidence>